<dbReference type="GO" id="GO:0004605">
    <property type="term" value="F:phosphatidate cytidylyltransferase activity"/>
    <property type="evidence" value="ECO:0007669"/>
    <property type="project" value="UniProtKB-EC"/>
</dbReference>
<dbReference type="EMBL" id="CP046401">
    <property type="protein sequence ID" value="QGY46429.1"/>
    <property type="molecule type" value="Genomic_DNA"/>
</dbReference>
<proteinExistence type="inferred from homology"/>
<evidence type="ECO:0000313" key="26">
    <source>
        <dbReference type="Proteomes" id="UP000428260"/>
    </source>
</evidence>
<dbReference type="GO" id="GO:0016024">
    <property type="term" value="P:CDP-diacylglycerol biosynthetic process"/>
    <property type="evidence" value="ECO:0007669"/>
    <property type="project" value="TreeGrafter"/>
</dbReference>
<evidence type="ECO:0000256" key="10">
    <source>
        <dbReference type="ARBA" id="ARBA00022679"/>
    </source>
</evidence>
<dbReference type="AlphaFoldDB" id="A0A6I6JYL5"/>
<organism evidence="25 26">
    <name type="scientific">Maribellus comscasis</name>
    <dbReference type="NCBI Taxonomy" id="2681766"/>
    <lineage>
        <taxon>Bacteria</taxon>
        <taxon>Pseudomonadati</taxon>
        <taxon>Bacteroidota</taxon>
        <taxon>Bacteroidia</taxon>
        <taxon>Marinilabiliales</taxon>
        <taxon>Prolixibacteraceae</taxon>
        <taxon>Maribellus</taxon>
    </lineage>
</organism>
<evidence type="ECO:0000256" key="4">
    <source>
        <dbReference type="ARBA" id="ARBA00005189"/>
    </source>
</evidence>
<keyword evidence="13 24" id="KW-1133">Transmembrane helix</keyword>
<evidence type="ECO:0000256" key="24">
    <source>
        <dbReference type="SAM" id="Phobius"/>
    </source>
</evidence>
<feature type="transmembrane region" description="Helical" evidence="24">
    <location>
        <begin position="87"/>
        <end position="110"/>
    </location>
</feature>
<feature type="transmembrane region" description="Helical" evidence="24">
    <location>
        <begin position="116"/>
        <end position="137"/>
    </location>
</feature>
<dbReference type="PANTHER" id="PTHR46382">
    <property type="entry name" value="PHOSPHATIDATE CYTIDYLYLTRANSFERASE"/>
    <property type="match status" value="1"/>
</dbReference>
<dbReference type="Proteomes" id="UP000428260">
    <property type="component" value="Chromosome"/>
</dbReference>
<dbReference type="KEGG" id="mcos:GM418_23025"/>
<evidence type="ECO:0000313" key="25">
    <source>
        <dbReference type="EMBL" id="QGY46429.1"/>
    </source>
</evidence>
<dbReference type="GO" id="GO:0005886">
    <property type="term" value="C:plasma membrane"/>
    <property type="evidence" value="ECO:0007669"/>
    <property type="project" value="UniProtKB-SubCell"/>
</dbReference>
<accession>A0A6I6JYL5</accession>
<evidence type="ECO:0000256" key="3">
    <source>
        <dbReference type="ARBA" id="ARBA00005119"/>
    </source>
</evidence>
<evidence type="ECO:0000256" key="16">
    <source>
        <dbReference type="ARBA" id="ARBA00023209"/>
    </source>
</evidence>
<evidence type="ECO:0000256" key="1">
    <source>
        <dbReference type="ARBA" id="ARBA00001698"/>
    </source>
</evidence>
<evidence type="ECO:0000256" key="21">
    <source>
        <dbReference type="ARBA" id="ARBA00032396"/>
    </source>
</evidence>
<comment type="catalytic activity">
    <reaction evidence="1">
        <text>a 1,2-diacyl-sn-glycero-3-phosphate + CTP + H(+) = a CDP-1,2-diacyl-sn-glycerol + diphosphate</text>
        <dbReference type="Rhea" id="RHEA:16229"/>
        <dbReference type="ChEBI" id="CHEBI:15378"/>
        <dbReference type="ChEBI" id="CHEBI:33019"/>
        <dbReference type="ChEBI" id="CHEBI:37563"/>
        <dbReference type="ChEBI" id="CHEBI:58332"/>
        <dbReference type="ChEBI" id="CHEBI:58608"/>
        <dbReference type="EC" id="2.7.7.41"/>
    </reaction>
</comment>
<evidence type="ECO:0000256" key="9">
    <source>
        <dbReference type="ARBA" id="ARBA00022516"/>
    </source>
</evidence>
<evidence type="ECO:0000256" key="22">
    <source>
        <dbReference type="ARBA" id="ARBA00032743"/>
    </source>
</evidence>
<feature type="transmembrane region" description="Helical" evidence="24">
    <location>
        <begin position="6"/>
        <end position="24"/>
    </location>
</feature>
<gene>
    <name evidence="25" type="ORF">GM418_23025</name>
</gene>
<evidence type="ECO:0000256" key="15">
    <source>
        <dbReference type="ARBA" id="ARBA00023136"/>
    </source>
</evidence>
<keyword evidence="17" id="KW-1208">Phospholipid metabolism</keyword>
<dbReference type="Pfam" id="PF01148">
    <property type="entry name" value="CTP_transf_1"/>
    <property type="match status" value="1"/>
</dbReference>
<evidence type="ECO:0000256" key="20">
    <source>
        <dbReference type="ARBA" id="ARBA00032253"/>
    </source>
</evidence>
<dbReference type="EC" id="2.7.7.41" evidence="6"/>
<dbReference type="PANTHER" id="PTHR46382:SF1">
    <property type="entry name" value="PHOSPHATIDATE CYTIDYLYLTRANSFERASE"/>
    <property type="match status" value="1"/>
</dbReference>
<comment type="pathway">
    <text evidence="4">Lipid metabolism.</text>
</comment>
<evidence type="ECO:0000256" key="14">
    <source>
        <dbReference type="ARBA" id="ARBA00023098"/>
    </source>
</evidence>
<keyword evidence="11 24" id="KW-0812">Transmembrane</keyword>
<sequence>MIRTIYIIILIYFLLGGIGFYLINRKKAPELAKKSYTKYFVYFIIINILFFSITVQPFVFHFLTVLIICAGSVELTMLFFNSNNKHIPFFLTSIITFIVISLWFLLFSLLKMELTLYTFLVISIFDSFSQITGQLWGRKKILPGISPNKTLGGLTGGIIIALISAFLLKNLFTGTITELLVFATGTVVFAFAGDVLASLYKRKYKVKDYSNLIPGHGGFLDRFDSLIAGGAWSAFYFQFIAT</sequence>
<evidence type="ECO:0000256" key="17">
    <source>
        <dbReference type="ARBA" id="ARBA00023264"/>
    </source>
</evidence>
<evidence type="ECO:0000256" key="23">
    <source>
        <dbReference type="ARBA" id="ARBA00033406"/>
    </source>
</evidence>
<evidence type="ECO:0000256" key="7">
    <source>
        <dbReference type="ARBA" id="ARBA00019373"/>
    </source>
</evidence>
<evidence type="ECO:0000256" key="13">
    <source>
        <dbReference type="ARBA" id="ARBA00022989"/>
    </source>
</evidence>
<evidence type="ECO:0000256" key="6">
    <source>
        <dbReference type="ARBA" id="ARBA00012487"/>
    </source>
</evidence>
<evidence type="ECO:0000256" key="12">
    <source>
        <dbReference type="ARBA" id="ARBA00022695"/>
    </source>
</evidence>
<keyword evidence="15 24" id="KW-0472">Membrane</keyword>
<keyword evidence="26" id="KW-1185">Reference proteome</keyword>
<keyword evidence="9" id="KW-0444">Lipid biosynthesis</keyword>
<feature type="transmembrane region" description="Helical" evidence="24">
    <location>
        <begin position="149"/>
        <end position="168"/>
    </location>
</feature>
<keyword evidence="14" id="KW-0443">Lipid metabolism</keyword>
<protein>
    <recommendedName>
        <fullName evidence="7">Phosphatidate cytidylyltransferase</fullName>
        <ecNumber evidence="6">2.7.7.41</ecNumber>
    </recommendedName>
    <alternativeName>
        <fullName evidence="20">CDP-DAG synthase</fullName>
    </alternativeName>
    <alternativeName>
        <fullName evidence="22">CDP-DG synthase</fullName>
    </alternativeName>
    <alternativeName>
        <fullName evidence="18">CDP-diacylglycerol synthase</fullName>
    </alternativeName>
    <alternativeName>
        <fullName evidence="21">CDP-diglyceride pyrophosphorylase</fullName>
    </alternativeName>
    <alternativeName>
        <fullName evidence="23">CDP-diglyceride synthase</fullName>
    </alternativeName>
    <alternativeName>
        <fullName evidence="19">CTP:phosphatidate cytidylyltransferase</fullName>
    </alternativeName>
</protein>
<reference evidence="25 26" key="1">
    <citation type="submission" date="2019-11" db="EMBL/GenBank/DDBJ databases">
        <authorList>
            <person name="Zheng R.K."/>
            <person name="Sun C.M."/>
        </authorList>
    </citation>
    <scope>NUCLEOTIDE SEQUENCE [LARGE SCALE GENOMIC DNA]</scope>
    <source>
        <strain evidence="25 26">WC007</strain>
    </source>
</reference>
<keyword evidence="10 25" id="KW-0808">Transferase</keyword>
<comment type="subcellular location">
    <subcellularLocation>
        <location evidence="2">Cell membrane</location>
        <topology evidence="2">Multi-pass membrane protein</topology>
    </subcellularLocation>
</comment>
<feature type="transmembrane region" description="Helical" evidence="24">
    <location>
        <begin position="36"/>
        <end position="53"/>
    </location>
</feature>
<evidence type="ECO:0000256" key="11">
    <source>
        <dbReference type="ARBA" id="ARBA00022692"/>
    </source>
</evidence>
<comment type="pathway">
    <text evidence="3">Phospholipid metabolism; CDP-diacylglycerol biosynthesis; CDP-diacylglycerol from sn-glycerol 3-phosphate: step 3/3.</text>
</comment>
<keyword evidence="16" id="KW-0594">Phospholipid biosynthesis</keyword>
<evidence type="ECO:0000256" key="19">
    <source>
        <dbReference type="ARBA" id="ARBA00031825"/>
    </source>
</evidence>
<name>A0A6I6JYL5_9BACT</name>
<feature type="transmembrane region" description="Helical" evidence="24">
    <location>
        <begin position="59"/>
        <end position="80"/>
    </location>
</feature>
<evidence type="ECO:0000256" key="2">
    <source>
        <dbReference type="ARBA" id="ARBA00004651"/>
    </source>
</evidence>
<dbReference type="RefSeq" id="WP_158869563.1">
    <property type="nucleotide sequence ID" value="NZ_CP046401.1"/>
</dbReference>
<evidence type="ECO:0000256" key="18">
    <source>
        <dbReference type="ARBA" id="ARBA00029893"/>
    </source>
</evidence>
<keyword evidence="12 25" id="KW-0548">Nucleotidyltransferase</keyword>
<keyword evidence="8" id="KW-1003">Cell membrane</keyword>
<evidence type="ECO:0000256" key="5">
    <source>
        <dbReference type="ARBA" id="ARBA00010185"/>
    </source>
</evidence>
<comment type="similarity">
    <text evidence="5">Belongs to the CDS family.</text>
</comment>
<feature type="transmembrane region" description="Helical" evidence="24">
    <location>
        <begin position="180"/>
        <end position="200"/>
    </location>
</feature>
<evidence type="ECO:0000256" key="8">
    <source>
        <dbReference type="ARBA" id="ARBA00022475"/>
    </source>
</evidence>